<name>A0A1J5REN1_9ZZZZ</name>
<accession>A0A1J5REN1</accession>
<comment type="subcellular location">
    <subcellularLocation>
        <location evidence="1">Cell membrane</location>
        <topology evidence="1">Multi-pass membrane protein</topology>
    </subcellularLocation>
</comment>
<feature type="transmembrane region" description="Helical" evidence="8">
    <location>
        <begin position="50"/>
        <end position="71"/>
    </location>
</feature>
<feature type="domain" description="Glycosyltransferase RgtA/B/C/D-like" evidence="9">
    <location>
        <begin position="152"/>
        <end position="285"/>
    </location>
</feature>
<feature type="transmembrane region" description="Helical" evidence="8">
    <location>
        <begin position="253"/>
        <end position="283"/>
    </location>
</feature>
<feature type="transmembrane region" description="Helical" evidence="8">
    <location>
        <begin position="171"/>
        <end position="191"/>
    </location>
</feature>
<keyword evidence="6 8" id="KW-1133">Transmembrane helix</keyword>
<evidence type="ECO:0000256" key="6">
    <source>
        <dbReference type="ARBA" id="ARBA00022989"/>
    </source>
</evidence>
<dbReference type="GO" id="GO:0016763">
    <property type="term" value="F:pentosyltransferase activity"/>
    <property type="evidence" value="ECO:0007669"/>
    <property type="project" value="TreeGrafter"/>
</dbReference>
<keyword evidence="4" id="KW-0808">Transferase</keyword>
<dbReference type="InterPro" id="IPR050297">
    <property type="entry name" value="LipidA_mod_glycosyltrf_83"/>
</dbReference>
<evidence type="ECO:0000256" key="1">
    <source>
        <dbReference type="ARBA" id="ARBA00004651"/>
    </source>
</evidence>
<dbReference type="PANTHER" id="PTHR33908:SF11">
    <property type="entry name" value="MEMBRANE PROTEIN"/>
    <property type="match status" value="1"/>
</dbReference>
<evidence type="ECO:0000256" key="5">
    <source>
        <dbReference type="ARBA" id="ARBA00022692"/>
    </source>
</evidence>
<keyword evidence="2" id="KW-1003">Cell membrane</keyword>
<reference evidence="10" key="1">
    <citation type="submission" date="2016-10" db="EMBL/GenBank/DDBJ databases">
        <title>Sequence of Gallionella enrichment culture.</title>
        <authorList>
            <person name="Poehlein A."/>
            <person name="Muehling M."/>
            <person name="Daniel R."/>
        </authorList>
    </citation>
    <scope>NUCLEOTIDE SEQUENCE</scope>
</reference>
<feature type="transmembrane region" description="Helical" evidence="8">
    <location>
        <begin position="402"/>
        <end position="421"/>
    </location>
</feature>
<feature type="transmembrane region" description="Helical" evidence="8">
    <location>
        <begin position="22"/>
        <end position="44"/>
    </location>
</feature>
<protein>
    <recommendedName>
        <fullName evidence="9">Glycosyltransferase RgtA/B/C/D-like domain-containing protein</fullName>
    </recommendedName>
</protein>
<keyword evidence="5 8" id="KW-0812">Transmembrane</keyword>
<dbReference type="InterPro" id="IPR038731">
    <property type="entry name" value="RgtA/B/C-like"/>
</dbReference>
<evidence type="ECO:0000256" key="8">
    <source>
        <dbReference type="SAM" id="Phobius"/>
    </source>
</evidence>
<sequence>MLPGLLPFLPLPSLILIIARRAGSWTTAVIGAFVAWGAALYTVSETLGRFHALTLVPVVTFWILTNAVLLFQAWRDRSARPLPALTWPRDLSGWCVAIAIALLLLSTLLRGFLSAPNAPDVENYHLPRQVMWLQQGSLDHFLTPNDRELMMPPLAELMQAHAMLLSRGDHWAAFPQWLAYVVAILLGAALVRELGGSPRGATLGALLVATLAPAYHQASSSKNDLLLATCLGCAVWFWLRLRRHDRWHAWLGLGLSAGLALGTKSTAVLWLTPLAFACLPLVIHRPGRAALALACAVALPLPHALRNLAWYGTPLGIHKAEDGGAEACERLSAGTVVSNLLREAGDQFATPSPAANRLLLSAVLNLHHWLGLDPEDRKTTLWTTRYAIVWAPNVETLATDPVLVVLALAAAALALLGWRRIDPAERALWPAFAAMVVLFALAIKWQPWITRLELPSFLIAAALAARALDRLPPWAPVAAGLAAFAVWIPAAETATRPLWTEPTLWQTTRWADYFRVSPADEAVTNRSVALIERARVHLLEIDNIHNAPYPAMRRLLDSDPVRIRFWGCLPQSRKVPPDAIWASANHRELPLWRTVPGARERYRAVGNAYPWVLYLPASRVGALASEALPAFIGWTASRGLGGPRALYESPAPFYVREMEGPRVMAGFIADGGRQRLQFSLYAAGQPMHLTLSVDAHTTNSANLPASTNWLDAAFALPPLPPGPHVLWLTLSPAPTHAPIFRRFRLLSP</sequence>
<feature type="transmembrane region" description="Helical" evidence="8">
    <location>
        <begin position="225"/>
        <end position="241"/>
    </location>
</feature>
<dbReference type="GO" id="GO:0005886">
    <property type="term" value="C:plasma membrane"/>
    <property type="evidence" value="ECO:0007669"/>
    <property type="project" value="UniProtKB-SubCell"/>
</dbReference>
<keyword evidence="3" id="KW-0328">Glycosyltransferase</keyword>
<dbReference type="Pfam" id="PF13231">
    <property type="entry name" value="PMT_2"/>
    <property type="match status" value="1"/>
</dbReference>
<gene>
    <name evidence="10" type="ORF">GALL_300310</name>
</gene>
<keyword evidence="7 8" id="KW-0472">Membrane</keyword>
<evidence type="ECO:0000256" key="2">
    <source>
        <dbReference type="ARBA" id="ARBA00022475"/>
    </source>
</evidence>
<feature type="transmembrane region" description="Helical" evidence="8">
    <location>
        <begin position="203"/>
        <end position="219"/>
    </location>
</feature>
<dbReference type="EMBL" id="MLJW01000388">
    <property type="protein sequence ID" value="OIQ88099.1"/>
    <property type="molecule type" value="Genomic_DNA"/>
</dbReference>
<dbReference type="GO" id="GO:0008610">
    <property type="term" value="P:lipid biosynthetic process"/>
    <property type="evidence" value="ECO:0007669"/>
    <property type="project" value="UniProtKB-ARBA"/>
</dbReference>
<evidence type="ECO:0000256" key="7">
    <source>
        <dbReference type="ARBA" id="ARBA00023136"/>
    </source>
</evidence>
<dbReference type="PANTHER" id="PTHR33908">
    <property type="entry name" value="MANNOSYLTRANSFERASE YKCB-RELATED"/>
    <property type="match status" value="1"/>
</dbReference>
<organism evidence="10">
    <name type="scientific">mine drainage metagenome</name>
    <dbReference type="NCBI Taxonomy" id="410659"/>
    <lineage>
        <taxon>unclassified sequences</taxon>
        <taxon>metagenomes</taxon>
        <taxon>ecological metagenomes</taxon>
    </lineage>
</organism>
<comment type="caution">
    <text evidence="10">The sequence shown here is derived from an EMBL/GenBank/DDBJ whole genome shotgun (WGS) entry which is preliminary data.</text>
</comment>
<proteinExistence type="predicted"/>
<feature type="transmembrane region" description="Helical" evidence="8">
    <location>
        <begin position="91"/>
        <end position="113"/>
    </location>
</feature>
<feature type="transmembrane region" description="Helical" evidence="8">
    <location>
        <begin position="427"/>
        <end position="445"/>
    </location>
</feature>
<evidence type="ECO:0000256" key="4">
    <source>
        <dbReference type="ARBA" id="ARBA00022679"/>
    </source>
</evidence>
<evidence type="ECO:0000259" key="9">
    <source>
        <dbReference type="Pfam" id="PF13231"/>
    </source>
</evidence>
<evidence type="ECO:0000313" key="10">
    <source>
        <dbReference type="EMBL" id="OIQ88099.1"/>
    </source>
</evidence>
<dbReference type="AlphaFoldDB" id="A0A1J5REN1"/>
<evidence type="ECO:0000256" key="3">
    <source>
        <dbReference type="ARBA" id="ARBA00022676"/>
    </source>
</evidence>